<dbReference type="InterPro" id="IPR014743">
    <property type="entry name" value="Cl-channel_core"/>
</dbReference>
<evidence type="ECO:0000256" key="9">
    <source>
        <dbReference type="ARBA" id="ARBA00023303"/>
    </source>
</evidence>
<name>A0A0R1Q6H9_9LACO</name>
<feature type="transmembrane region" description="Helical" evidence="10">
    <location>
        <begin position="272"/>
        <end position="292"/>
    </location>
</feature>
<dbReference type="AlphaFoldDB" id="A0A0R1Q6H9"/>
<evidence type="ECO:0000256" key="1">
    <source>
        <dbReference type="ARBA" id="ARBA00004141"/>
    </source>
</evidence>
<proteinExistence type="predicted"/>
<keyword evidence="13" id="KW-1185">Reference proteome</keyword>
<feature type="transmembrane region" description="Helical" evidence="10">
    <location>
        <begin position="66"/>
        <end position="84"/>
    </location>
</feature>
<feature type="transmembrane region" description="Helical" evidence="10">
    <location>
        <begin position="299"/>
        <end position="322"/>
    </location>
</feature>
<dbReference type="GO" id="GO:0006813">
    <property type="term" value="P:potassium ion transport"/>
    <property type="evidence" value="ECO:0007669"/>
    <property type="project" value="InterPro"/>
</dbReference>
<gene>
    <name evidence="12" type="ORF">FD01_GL002333</name>
</gene>
<dbReference type="SUPFAM" id="SSF116726">
    <property type="entry name" value="TrkA C-terminal domain-like"/>
    <property type="match status" value="1"/>
</dbReference>
<dbReference type="GO" id="GO:0008324">
    <property type="term" value="F:monoatomic cation transmembrane transporter activity"/>
    <property type="evidence" value="ECO:0007669"/>
    <property type="project" value="InterPro"/>
</dbReference>
<evidence type="ECO:0000259" key="11">
    <source>
        <dbReference type="PROSITE" id="PS51202"/>
    </source>
</evidence>
<evidence type="ECO:0000313" key="12">
    <source>
        <dbReference type="EMBL" id="KRL40173.1"/>
    </source>
</evidence>
<protein>
    <submittedName>
        <fullName evidence="12">Chloride channel protein EriC</fullName>
    </submittedName>
</protein>
<feature type="transmembrane region" description="Helical" evidence="10">
    <location>
        <begin position="404"/>
        <end position="424"/>
    </location>
</feature>
<dbReference type="Pfam" id="PF02080">
    <property type="entry name" value="TrkA_C"/>
    <property type="match status" value="1"/>
</dbReference>
<dbReference type="PATRIC" id="fig|1423769.4.peg.2520"/>
<keyword evidence="8" id="KW-0868">Chloride</keyword>
<feature type="domain" description="RCK C-terminal" evidence="11">
    <location>
        <begin position="433"/>
        <end position="514"/>
    </location>
</feature>
<dbReference type="EMBL" id="AZEU01000273">
    <property type="protein sequence ID" value="KRL40173.1"/>
    <property type="molecule type" value="Genomic_DNA"/>
</dbReference>
<sequence length="529" mass="57025">MKTTSIMGANMEAVRAKIDTTRLKFVLQGLVVGLLTGAVISTFRFAIERVLVFMQAIYRHPTPIKLGLVLVGMIALSLIVAALLKSEPNISGSGIPQIEGQLAGEMDFHWWSILWKKFVAGILSIGPGLFLGREGPSIQLGGAVGQGVAEGLKKHGADRRILIASGSAAGLAAAFNAPIAGTLFVLEEVYHNFSPLVWITALASALGADFVSLNVFGEVPVLHLVYTRSMPVNLYWHLIVLGIVLGLLGYLYQRVLLAMPGWYAKTHIPRYFQGIVPFILVIPMGLFMPSILGGGNGMIVGFGLVVPSLTVLLVIFAARFIYSMISYGSGLPGGIFLPILSLGAVIGAIYAVFMVQIGLLPKVYVMNLIIFSMAGYFAGIGKAPFTAILLITEMVGNLTHLMPMAVLALVAYIVVDVLGGAPIYESLLRRMTVPKQIESIHRMDRLELPVFAGSKLEGLQVRDFSWPKQTLLIGLNRGENQIIPHGDTVIRAGDTLVLLTDASQRAKIRAKIQHLAAHMTKSEGVHHAH</sequence>
<keyword evidence="7" id="KW-0869">Chloride channel</keyword>
<feature type="transmembrane region" description="Helical" evidence="10">
    <location>
        <begin position="365"/>
        <end position="392"/>
    </location>
</feature>
<dbReference type="GO" id="GO:0034707">
    <property type="term" value="C:chloride channel complex"/>
    <property type="evidence" value="ECO:0007669"/>
    <property type="project" value="UniProtKB-KW"/>
</dbReference>
<dbReference type="PANTHER" id="PTHR43427">
    <property type="entry name" value="CHLORIDE CHANNEL PROTEIN CLC-E"/>
    <property type="match status" value="1"/>
</dbReference>
<comment type="subcellular location">
    <subcellularLocation>
        <location evidence="1">Membrane</location>
        <topology evidence="1">Multi-pass membrane protein</topology>
    </subcellularLocation>
</comment>
<dbReference type="InterPro" id="IPR001807">
    <property type="entry name" value="ClC"/>
</dbReference>
<dbReference type="PROSITE" id="PS51202">
    <property type="entry name" value="RCK_C"/>
    <property type="match status" value="1"/>
</dbReference>
<dbReference type="SUPFAM" id="SSF81340">
    <property type="entry name" value="Clc chloride channel"/>
    <property type="match status" value="1"/>
</dbReference>
<organism evidence="12 13">
    <name type="scientific">Lacticaseibacillus manihotivorans DSM 13343 = JCM 12514</name>
    <dbReference type="NCBI Taxonomy" id="1423769"/>
    <lineage>
        <taxon>Bacteria</taxon>
        <taxon>Bacillati</taxon>
        <taxon>Bacillota</taxon>
        <taxon>Bacilli</taxon>
        <taxon>Lactobacillales</taxon>
        <taxon>Lactobacillaceae</taxon>
        <taxon>Lacticaseibacillus</taxon>
    </lineage>
</organism>
<dbReference type="PRINTS" id="PR00762">
    <property type="entry name" value="CLCHANNEL"/>
</dbReference>
<dbReference type="Gene3D" id="1.10.3080.10">
    <property type="entry name" value="Clc chloride channel"/>
    <property type="match status" value="1"/>
</dbReference>
<dbReference type="Gene3D" id="3.30.70.1450">
    <property type="entry name" value="Regulator of K+ conductance, C-terminal domain"/>
    <property type="match status" value="1"/>
</dbReference>
<feature type="transmembrane region" description="Helical" evidence="10">
    <location>
        <begin position="161"/>
        <end position="186"/>
    </location>
</feature>
<dbReference type="InterPro" id="IPR006037">
    <property type="entry name" value="RCK_C"/>
</dbReference>
<keyword evidence="9" id="KW-0407">Ion channel</keyword>
<evidence type="ECO:0000256" key="5">
    <source>
        <dbReference type="ARBA" id="ARBA00023065"/>
    </source>
</evidence>
<keyword evidence="3 10" id="KW-0812">Transmembrane</keyword>
<evidence type="ECO:0000256" key="3">
    <source>
        <dbReference type="ARBA" id="ARBA00022692"/>
    </source>
</evidence>
<dbReference type="InterPro" id="IPR050368">
    <property type="entry name" value="ClC-type_chloride_channel"/>
</dbReference>
<evidence type="ECO:0000313" key="13">
    <source>
        <dbReference type="Proteomes" id="UP000051790"/>
    </source>
</evidence>
<dbReference type="InterPro" id="IPR036721">
    <property type="entry name" value="RCK_C_sf"/>
</dbReference>
<evidence type="ECO:0000256" key="8">
    <source>
        <dbReference type="ARBA" id="ARBA00023214"/>
    </source>
</evidence>
<feature type="transmembrane region" description="Helical" evidence="10">
    <location>
        <begin position="334"/>
        <end position="353"/>
    </location>
</feature>
<evidence type="ECO:0000256" key="10">
    <source>
        <dbReference type="SAM" id="Phobius"/>
    </source>
</evidence>
<evidence type="ECO:0000256" key="7">
    <source>
        <dbReference type="ARBA" id="ARBA00023173"/>
    </source>
</evidence>
<dbReference type="GO" id="GO:0005254">
    <property type="term" value="F:chloride channel activity"/>
    <property type="evidence" value="ECO:0007669"/>
    <property type="project" value="UniProtKB-KW"/>
</dbReference>
<feature type="transmembrane region" description="Helical" evidence="10">
    <location>
        <begin position="25"/>
        <end position="46"/>
    </location>
</feature>
<feature type="transmembrane region" description="Helical" evidence="10">
    <location>
        <begin position="198"/>
        <end position="222"/>
    </location>
</feature>
<evidence type="ECO:0000256" key="6">
    <source>
        <dbReference type="ARBA" id="ARBA00023136"/>
    </source>
</evidence>
<keyword evidence="4 10" id="KW-1133">Transmembrane helix</keyword>
<dbReference type="CDD" id="cd01031">
    <property type="entry name" value="EriC"/>
    <property type="match status" value="1"/>
</dbReference>
<keyword evidence="2" id="KW-0813">Transport</keyword>
<dbReference type="PANTHER" id="PTHR43427:SF6">
    <property type="entry name" value="CHLORIDE CHANNEL PROTEIN CLC-E"/>
    <property type="match status" value="1"/>
</dbReference>
<dbReference type="Proteomes" id="UP000051790">
    <property type="component" value="Unassembled WGS sequence"/>
</dbReference>
<dbReference type="Pfam" id="PF00654">
    <property type="entry name" value="Voltage_CLC"/>
    <property type="match status" value="1"/>
</dbReference>
<comment type="caution">
    <text evidence="12">The sequence shown here is derived from an EMBL/GenBank/DDBJ whole genome shotgun (WGS) entry which is preliminary data.</text>
</comment>
<evidence type="ECO:0000256" key="2">
    <source>
        <dbReference type="ARBA" id="ARBA00022448"/>
    </source>
</evidence>
<keyword evidence="5" id="KW-0406">Ion transport</keyword>
<feature type="transmembrane region" description="Helical" evidence="10">
    <location>
        <begin position="234"/>
        <end position="252"/>
    </location>
</feature>
<reference evidence="12 13" key="1">
    <citation type="journal article" date="2015" name="Genome Announc.">
        <title>Expanding the biotechnology potential of lactobacilli through comparative genomics of 213 strains and associated genera.</title>
        <authorList>
            <person name="Sun Z."/>
            <person name="Harris H.M."/>
            <person name="McCann A."/>
            <person name="Guo C."/>
            <person name="Argimon S."/>
            <person name="Zhang W."/>
            <person name="Yang X."/>
            <person name="Jeffery I.B."/>
            <person name="Cooney J.C."/>
            <person name="Kagawa T.F."/>
            <person name="Liu W."/>
            <person name="Song Y."/>
            <person name="Salvetti E."/>
            <person name="Wrobel A."/>
            <person name="Rasinkangas P."/>
            <person name="Parkhill J."/>
            <person name="Rea M.C."/>
            <person name="O'Sullivan O."/>
            <person name="Ritari J."/>
            <person name="Douillard F.P."/>
            <person name="Paul Ross R."/>
            <person name="Yang R."/>
            <person name="Briner A.E."/>
            <person name="Felis G.E."/>
            <person name="de Vos W.M."/>
            <person name="Barrangou R."/>
            <person name="Klaenhammer T.R."/>
            <person name="Caufield P.W."/>
            <person name="Cui Y."/>
            <person name="Zhang H."/>
            <person name="O'Toole P.W."/>
        </authorList>
    </citation>
    <scope>NUCLEOTIDE SEQUENCE [LARGE SCALE GENOMIC DNA]</scope>
    <source>
        <strain evidence="12 13">DSM 13343</strain>
    </source>
</reference>
<evidence type="ECO:0000256" key="4">
    <source>
        <dbReference type="ARBA" id="ARBA00022989"/>
    </source>
</evidence>
<keyword evidence="6 10" id="KW-0472">Membrane</keyword>
<accession>A0A0R1Q6H9</accession>